<gene>
    <name evidence="2" type="ordered locus">KNP414_05518</name>
</gene>
<keyword evidence="2" id="KW-0223">Dioxygenase</keyword>
<reference evidence="2 3" key="2">
    <citation type="journal article" date="2013" name="Genome Announc.">
        <title>Genome Sequence of Growth-Improving Paenibacillus mucilaginosus Strain KNP414.</title>
        <authorList>
            <person name="Lu J.J."/>
            <person name="Wang J.F."/>
            <person name="Hu X.F."/>
        </authorList>
    </citation>
    <scope>NUCLEOTIDE SEQUENCE [LARGE SCALE GENOMIC DNA]</scope>
    <source>
        <strain evidence="2 3">KNP414</strain>
    </source>
</reference>
<dbReference type="KEGG" id="pms:KNP414_05518"/>
<reference evidence="3" key="1">
    <citation type="submission" date="2011-06" db="EMBL/GenBank/DDBJ databases">
        <title>Complete genome sequence of Paenibacillus mucilaginosus KNP414.</title>
        <authorList>
            <person name="Wang J."/>
            <person name="Hu S."/>
            <person name="Hu X."/>
            <person name="Zhang B."/>
            <person name="Dong D."/>
            <person name="Zhang S."/>
            <person name="Zhao K."/>
            <person name="Wu D."/>
        </authorList>
    </citation>
    <scope>NUCLEOTIDE SEQUENCE [LARGE SCALE GENOMIC DNA]</scope>
    <source>
        <strain evidence="3">KNP414</strain>
    </source>
</reference>
<name>F8FK01_PAEMK</name>
<evidence type="ECO:0000313" key="3">
    <source>
        <dbReference type="Proteomes" id="UP000006620"/>
    </source>
</evidence>
<feature type="domain" description="DinB-like" evidence="1">
    <location>
        <begin position="15"/>
        <end position="150"/>
    </location>
</feature>
<accession>F8FK01</accession>
<dbReference type="Gene3D" id="1.20.120.450">
    <property type="entry name" value="dinb family like domain"/>
    <property type="match status" value="1"/>
</dbReference>
<dbReference type="Pfam" id="PF12867">
    <property type="entry name" value="DinB_2"/>
    <property type="match status" value="1"/>
</dbReference>
<proteinExistence type="predicted"/>
<dbReference type="RefSeq" id="WP_013919195.1">
    <property type="nucleotide sequence ID" value="NC_015690.1"/>
</dbReference>
<evidence type="ECO:0000259" key="1">
    <source>
        <dbReference type="Pfam" id="PF12867"/>
    </source>
</evidence>
<dbReference type="HOGENOM" id="CLU_1659028_0_0_9"/>
<dbReference type="EMBL" id="CP002869">
    <property type="protein sequence ID" value="AEI44042.1"/>
    <property type="molecule type" value="Genomic_DNA"/>
</dbReference>
<protein>
    <submittedName>
        <fullName evidence="2">Glyoxalase/Bleomycin resistance protein/Dioxygenase superfamily</fullName>
    </submittedName>
</protein>
<evidence type="ECO:0000313" key="2">
    <source>
        <dbReference type="EMBL" id="AEI44042.1"/>
    </source>
</evidence>
<dbReference type="Proteomes" id="UP000006620">
    <property type="component" value="Chromosome"/>
</dbReference>
<dbReference type="AlphaFoldDB" id="F8FK01"/>
<sequence length="159" mass="18564">MQLNEEDRELIGIYQRAGSELAQAIEGLSGRDLDRTREAGKWSIREMVHHIVDCDMNYFQMNRYALADTGETYFFPVFDAGVWNRTMQHAMRSVEREVKLFGAMRDYIAYLCTVLPGAMDRILIHEHGRAQVRDAIRHDIAHAAHHIRQIRETRSVHRL</sequence>
<dbReference type="InterPro" id="IPR024775">
    <property type="entry name" value="DinB-like"/>
</dbReference>
<organism evidence="2 3">
    <name type="scientific">Paenibacillus mucilaginosus (strain KNP414)</name>
    <dbReference type="NCBI Taxonomy" id="1036673"/>
    <lineage>
        <taxon>Bacteria</taxon>
        <taxon>Bacillati</taxon>
        <taxon>Bacillota</taxon>
        <taxon>Bacilli</taxon>
        <taxon>Bacillales</taxon>
        <taxon>Paenibacillaceae</taxon>
        <taxon>Paenibacillus</taxon>
    </lineage>
</organism>
<dbReference type="SUPFAM" id="SSF109854">
    <property type="entry name" value="DinB/YfiT-like putative metalloenzymes"/>
    <property type="match status" value="1"/>
</dbReference>
<keyword evidence="2" id="KW-0560">Oxidoreductase</keyword>
<dbReference type="PATRIC" id="fig|1036673.3.peg.5120"/>
<dbReference type="InterPro" id="IPR034660">
    <property type="entry name" value="DinB/YfiT-like"/>
</dbReference>
<dbReference type="GO" id="GO:0051213">
    <property type="term" value="F:dioxygenase activity"/>
    <property type="evidence" value="ECO:0007669"/>
    <property type="project" value="UniProtKB-KW"/>
</dbReference>